<dbReference type="OrthoDB" id="9808614at2"/>
<dbReference type="GO" id="GO:0000156">
    <property type="term" value="F:phosphorelay response regulator activity"/>
    <property type="evidence" value="ECO:0007669"/>
    <property type="project" value="InterPro"/>
</dbReference>
<gene>
    <name evidence="2" type="ORF">SAMEA4412692_02184</name>
</gene>
<protein>
    <submittedName>
        <fullName evidence="2">Response regulator of the LytR/AlgR family</fullName>
    </submittedName>
</protein>
<dbReference type="RefSeq" id="WP_018374159.1">
    <property type="nucleotide sequence ID" value="NZ_LT906439.1"/>
</dbReference>
<proteinExistence type="predicted"/>
<dbReference type="eggNOG" id="COG3279">
    <property type="taxonomic scope" value="Bacteria"/>
</dbReference>
<dbReference type="PANTHER" id="PTHR37299:SF4">
    <property type="entry name" value="TRANSCRIPTIONAL REGULATOR"/>
    <property type="match status" value="1"/>
</dbReference>
<evidence type="ECO:0000313" key="3">
    <source>
        <dbReference type="Proteomes" id="UP000215185"/>
    </source>
</evidence>
<dbReference type="InterPro" id="IPR046947">
    <property type="entry name" value="LytR-like"/>
</dbReference>
<dbReference type="InterPro" id="IPR007492">
    <property type="entry name" value="LytTR_DNA-bd_dom"/>
</dbReference>
<organism evidence="2 3">
    <name type="scientific">Streptococcus merionis</name>
    <dbReference type="NCBI Taxonomy" id="400065"/>
    <lineage>
        <taxon>Bacteria</taxon>
        <taxon>Bacillati</taxon>
        <taxon>Bacillota</taxon>
        <taxon>Bacilli</taxon>
        <taxon>Lactobacillales</taxon>
        <taxon>Streptococcaceae</taxon>
        <taxon>Streptococcus</taxon>
    </lineage>
</organism>
<keyword evidence="3" id="KW-1185">Reference proteome</keyword>
<dbReference type="STRING" id="1123308.GCA_000380085_01628"/>
<dbReference type="Gene3D" id="2.40.50.1020">
    <property type="entry name" value="LytTr DNA-binding domain"/>
    <property type="match status" value="1"/>
</dbReference>
<evidence type="ECO:0000259" key="1">
    <source>
        <dbReference type="PROSITE" id="PS50930"/>
    </source>
</evidence>
<sequence length="151" mass="17209">MKLRLEKIDAKQEEGVLIRYREMTPTLQTICTLVEKGHQKILGMSEQGNVFLQVDDILYFESVDGKTFAYTDHMVYQIPQTLKDLSATYGSNGFFRCAKGMLVNIYRISAFKSQSFGRIEATLENGEVVIISRKFAGELRQVLQEGVQDEN</sequence>
<dbReference type="KEGG" id="smen:SAMEA4412692_2184"/>
<dbReference type="Proteomes" id="UP000215185">
    <property type="component" value="Chromosome 1"/>
</dbReference>
<reference evidence="2 3" key="1">
    <citation type="submission" date="2017-06" db="EMBL/GenBank/DDBJ databases">
        <authorList>
            <consortium name="Pathogen Informatics"/>
        </authorList>
    </citation>
    <scope>NUCLEOTIDE SEQUENCE [LARGE SCALE GENOMIC DNA]</scope>
    <source>
        <strain evidence="2 3">NCTC13788</strain>
    </source>
</reference>
<dbReference type="PROSITE" id="PS50930">
    <property type="entry name" value="HTH_LYTTR"/>
    <property type="match status" value="1"/>
</dbReference>
<name>A0A239T0Z8_9STRE</name>
<dbReference type="EMBL" id="LT906439">
    <property type="protein sequence ID" value="SNU91152.1"/>
    <property type="molecule type" value="Genomic_DNA"/>
</dbReference>
<dbReference type="Pfam" id="PF04397">
    <property type="entry name" value="LytTR"/>
    <property type="match status" value="1"/>
</dbReference>
<dbReference type="AlphaFoldDB" id="A0A239T0Z8"/>
<accession>A0A239T0Z8</accession>
<feature type="domain" description="HTH LytTR-type" evidence="1">
    <location>
        <begin position="50"/>
        <end position="145"/>
    </location>
</feature>
<dbReference type="PANTHER" id="PTHR37299">
    <property type="entry name" value="TRANSCRIPTIONAL REGULATOR-RELATED"/>
    <property type="match status" value="1"/>
</dbReference>
<dbReference type="GO" id="GO:0003677">
    <property type="term" value="F:DNA binding"/>
    <property type="evidence" value="ECO:0007669"/>
    <property type="project" value="InterPro"/>
</dbReference>
<evidence type="ECO:0000313" key="2">
    <source>
        <dbReference type="EMBL" id="SNU91152.1"/>
    </source>
</evidence>
<dbReference type="SMART" id="SM00850">
    <property type="entry name" value="LytTR"/>
    <property type="match status" value="1"/>
</dbReference>